<evidence type="ECO:0000313" key="12">
    <source>
        <dbReference type="Proteomes" id="UP001595872"/>
    </source>
</evidence>
<feature type="signal peptide" evidence="10">
    <location>
        <begin position="1"/>
        <end position="34"/>
    </location>
</feature>
<organism evidence="11 12">
    <name type="scientific">Actinomadura gamaensis</name>
    <dbReference type="NCBI Taxonomy" id="1763541"/>
    <lineage>
        <taxon>Bacteria</taxon>
        <taxon>Bacillati</taxon>
        <taxon>Actinomycetota</taxon>
        <taxon>Actinomycetes</taxon>
        <taxon>Streptosporangiales</taxon>
        <taxon>Thermomonosporaceae</taxon>
        <taxon>Actinomadura</taxon>
    </lineage>
</organism>
<keyword evidence="6" id="KW-0012">Acyltransferase</keyword>
<dbReference type="RefSeq" id="WP_378256375.1">
    <property type="nucleotide sequence ID" value="NZ_JBHSIT010000004.1"/>
</dbReference>
<evidence type="ECO:0000256" key="9">
    <source>
        <dbReference type="SAM" id="MobiDB-lite"/>
    </source>
</evidence>
<evidence type="ECO:0000256" key="5">
    <source>
        <dbReference type="ARBA" id="ARBA00022679"/>
    </source>
</evidence>
<comment type="similarity">
    <text evidence="2">Belongs to the mycobacterial A85 antigen family.</text>
</comment>
<evidence type="ECO:0000256" key="3">
    <source>
        <dbReference type="ARBA" id="ARBA00012820"/>
    </source>
</evidence>
<evidence type="ECO:0000256" key="6">
    <source>
        <dbReference type="ARBA" id="ARBA00023315"/>
    </source>
</evidence>
<feature type="chain" id="PRO_5045417297" description="Acyl-CoA:diacylglycerol acyltransferase" evidence="10">
    <location>
        <begin position="35"/>
        <end position="335"/>
    </location>
</feature>
<dbReference type="Pfam" id="PF00756">
    <property type="entry name" value="Esterase"/>
    <property type="match status" value="1"/>
</dbReference>
<sequence length="335" mass="36358">MTSRRSLRGIGAALAAAALVVSTAAACGSGGAKAQPPAPSTTPAQAAPAGRTEPPVQMPTGPKAHFKFSHNTSGGPIMVTTLKGARSGVTGKVWVWLPPEYKDPRYARSGFPVLTLFTGNTGVNYNFWAHEEVEPIQKTAVQMEKRHKAHPFIMVMPVLQMSTRQDTECSDIPGMPKMGTFLGEDVYAMVRANFRTLPGRDGWGLGGASSGAFCAVKLALEHPAKYRAAMSWAGYFSPEPQAGPRWTPQQMRANSPDETVKKRPDVRLFLLAGDRKLFRADRERVMQFKRLVQAPTTAQVEIQKNGGHYTADLQKLLPDILAWFTRSLKGPVAGS</sequence>
<dbReference type="InterPro" id="IPR029058">
    <property type="entry name" value="AB_hydrolase_fold"/>
</dbReference>
<dbReference type="PROSITE" id="PS51257">
    <property type="entry name" value="PROKAR_LIPOPROTEIN"/>
    <property type="match status" value="1"/>
</dbReference>
<keyword evidence="12" id="KW-1185">Reference proteome</keyword>
<dbReference type="PANTHER" id="PTHR48098:SF1">
    <property type="entry name" value="DIACYLGLYCEROL ACYLTRANSFERASE_MYCOLYLTRANSFERASE AG85A"/>
    <property type="match status" value="1"/>
</dbReference>
<evidence type="ECO:0000256" key="4">
    <source>
        <dbReference type="ARBA" id="ARBA00013244"/>
    </source>
</evidence>
<dbReference type="Gene3D" id="3.40.50.1820">
    <property type="entry name" value="alpha/beta hydrolase"/>
    <property type="match status" value="1"/>
</dbReference>
<keyword evidence="5" id="KW-0808">Transferase</keyword>
<dbReference type="Proteomes" id="UP001595872">
    <property type="component" value="Unassembled WGS sequence"/>
</dbReference>
<evidence type="ECO:0000256" key="1">
    <source>
        <dbReference type="ARBA" id="ARBA00000697"/>
    </source>
</evidence>
<name>A0ABV9TYC5_9ACTN</name>
<evidence type="ECO:0000256" key="10">
    <source>
        <dbReference type="SAM" id="SignalP"/>
    </source>
</evidence>
<dbReference type="InterPro" id="IPR006311">
    <property type="entry name" value="TAT_signal"/>
</dbReference>
<keyword evidence="10" id="KW-0732">Signal</keyword>
<dbReference type="PROSITE" id="PS51318">
    <property type="entry name" value="TAT"/>
    <property type="match status" value="1"/>
</dbReference>
<comment type="catalytic activity">
    <reaction evidence="1">
        <text>2 alpha,alpha'-trehalose 6-mycolate = alpha,alpha'-trehalose 6,6'-bismycolate + alpha,alpha-trehalose</text>
        <dbReference type="Rhea" id="RHEA:23472"/>
        <dbReference type="ChEBI" id="CHEBI:16551"/>
        <dbReference type="ChEBI" id="CHEBI:18195"/>
        <dbReference type="ChEBI" id="CHEBI:18234"/>
        <dbReference type="EC" id="2.3.1.122"/>
    </reaction>
</comment>
<feature type="region of interest" description="Disordered" evidence="9">
    <location>
        <begin position="29"/>
        <end position="72"/>
    </location>
</feature>
<evidence type="ECO:0000256" key="2">
    <source>
        <dbReference type="ARBA" id="ARBA00005874"/>
    </source>
</evidence>
<evidence type="ECO:0000313" key="11">
    <source>
        <dbReference type="EMBL" id="MFC4909136.1"/>
    </source>
</evidence>
<proteinExistence type="inferred from homology"/>
<dbReference type="GO" id="GO:0016787">
    <property type="term" value="F:hydrolase activity"/>
    <property type="evidence" value="ECO:0007669"/>
    <property type="project" value="UniProtKB-KW"/>
</dbReference>
<dbReference type="EC" id="2.3.1.20" evidence="4"/>
<dbReference type="EC" id="2.3.1.122" evidence="3"/>
<evidence type="ECO:0000256" key="7">
    <source>
        <dbReference type="ARBA" id="ARBA00032572"/>
    </source>
</evidence>
<keyword evidence="11" id="KW-0378">Hydrolase</keyword>
<accession>A0ABV9TYC5</accession>
<protein>
    <recommendedName>
        <fullName evidence="7">Acyl-CoA:diacylglycerol acyltransferase</fullName>
        <ecNumber evidence="3">2.3.1.122</ecNumber>
        <ecNumber evidence="4">2.3.1.20</ecNumber>
    </recommendedName>
</protein>
<gene>
    <name evidence="11" type="ORF">ACFPCY_17575</name>
</gene>
<comment type="catalytic activity">
    <reaction evidence="8">
        <text>an acyl-CoA + a 1,2-diacyl-sn-glycerol = a triacyl-sn-glycerol + CoA</text>
        <dbReference type="Rhea" id="RHEA:10868"/>
        <dbReference type="ChEBI" id="CHEBI:17815"/>
        <dbReference type="ChEBI" id="CHEBI:57287"/>
        <dbReference type="ChEBI" id="CHEBI:58342"/>
        <dbReference type="ChEBI" id="CHEBI:64615"/>
        <dbReference type="EC" id="2.3.1.20"/>
    </reaction>
</comment>
<dbReference type="InterPro" id="IPR050583">
    <property type="entry name" value="Mycobacterial_A85_antigen"/>
</dbReference>
<dbReference type="SUPFAM" id="SSF53474">
    <property type="entry name" value="alpha/beta-Hydrolases"/>
    <property type="match status" value="1"/>
</dbReference>
<dbReference type="PANTHER" id="PTHR48098">
    <property type="entry name" value="ENTEROCHELIN ESTERASE-RELATED"/>
    <property type="match status" value="1"/>
</dbReference>
<evidence type="ECO:0000256" key="8">
    <source>
        <dbReference type="ARBA" id="ARBA00048109"/>
    </source>
</evidence>
<dbReference type="InterPro" id="IPR000801">
    <property type="entry name" value="Esterase-like"/>
</dbReference>
<comment type="caution">
    <text evidence="11">The sequence shown here is derived from an EMBL/GenBank/DDBJ whole genome shotgun (WGS) entry which is preliminary data.</text>
</comment>
<dbReference type="EMBL" id="JBHSIT010000004">
    <property type="protein sequence ID" value="MFC4909136.1"/>
    <property type="molecule type" value="Genomic_DNA"/>
</dbReference>
<reference evidence="12" key="1">
    <citation type="journal article" date="2019" name="Int. J. Syst. Evol. Microbiol.">
        <title>The Global Catalogue of Microorganisms (GCM) 10K type strain sequencing project: providing services to taxonomists for standard genome sequencing and annotation.</title>
        <authorList>
            <consortium name="The Broad Institute Genomics Platform"/>
            <consortium name="The Broad Institute Genome Sequencing Center for Infectious Disease"/>
            <person name="Wu L."/>
            <person name="Ma J."/>
        </authorList>
    </citation>
    <scope>NUCLEOTIDE SEQUENCE [LARGE SCALE GENOMIC DNA]</scope>
    <source>
        <strain evidence="12">KLKA75</strain>
    </source>
</reference>